<protein>
    <submittedName>
        <fullName evidence="1">Uncharacterized protein</fullName>
    </submittedName>
</protein>
<comment type="caution">
    <text evidence="1">The sequence shown here is derived from an EMBL/GenBank/DDBJ whole genome shotgun (WGS) entry which is preliminary data.</text>
</comment>
<name>A0A4Y2JR07_ARAVE</name>
<sequence>MVREKNIYGNRIFYPRLLNINHSSQKGPHQHQSSVRHVLPFFSQGSTTGSVYGAEQVKFPSGWNGPRMRGLGLTSCPLKTFWDGFSPRRRREGLLLRYLAELHSHYEKKLVAVKWWNSLF</sequence>
<dbReference type="EMBL" id="BGPR01111554">
    <property type="protein sequence ID" value="GBM92394.1"/>
    <property type="molecule type" value="Genomic_DNA"/>
</dbReference>
<gene>
    <name evidence="1" type="ORF">AVEN_5590_1</name>
</gene>
<evidence type="ECO:0000313" key="1">
    <source>
        <dbReference type="EMBL" id="GBM92394.1"/>
    </source>
</evidence>
<reference evidence="1 2" key="1">
    <citation type="journal article" date="2019" name="Sci. Rep.">
        <title>Orb-weaving spider Araneus ventricosus genome elucidates the spidroin gene catalogue.</title>
        <authorList>
            <person name="Kono N."/>
            <person name="Nakamura H."/>
            <person name="Ohtoshi R."/>
            <person name="Moran D.A.P."/>
            <person name="Shinohara A."/>
            <person name="Yoshida Y."/>
            <person name="Fujiwara M."/>
            <person name="Mori M."/>
            <person name="Tomita M."/>
            <person name="Arakawa K."/>
        </authorList>
    </citation>
    <scope>NUCLEOTIDE SEQUENCE [LARGE SCALE GENOMIC DNA]</scope>
</reference>
<keyword evidence="2" id="KW-1185">Reference proteome</keyword>
<dbReference type="AlphaFoldDB" id="A0A4Y2JR07"/>
<accession>A0A4Y2JR07</accession>
<organism evidence="1 2">
    <name type="scientific">Araneus ventricosus</name>
    <name type="common">Orbweaver spider</name>
    <name type="synonym">Epeira ventricosa</name>
    <dbReference type="NCBI Taxonomy" id="182803"/>
    <lineage>
        <taxon>Eukaryota</taxon>
        <taxon>Metazoa</taxon>
        <taxon>Ecdysozoa</taxon>
        <taxon>Arthropoda</taxon>
        <taxon>Chelicerata</taxon>
        <taxon>Arachnida</taxon>
        <taxon>Araneae</taxon>
        <taxon>Araneomorphae</taxon>
        <taxon>Entelegynae</taxon>
        <taxon>Araneoidea</taxon>
        <taxon>Araneidae</taxon>
        <taxon>Araneus</taxon>
    </lineage>
</organism>
<proteinExistence type="predicted"/>
<dbReference type="Proteomes" id="UP000499080">
    <property type="component" value="Unassembled WGS sequence"/>
</dbReference>
<evidence type="ECO:0000313" key="2">
    <source>
        <dbReference type="Proteomes" id="UP000499080"/>
    </source>
</evidence>